<gene>
    <name evidence="3" type="ORF">C2E20_4546</name>
</gene>
<feature type="compositionally biased region" description="Low complexity" evidence="1">
    <location>
        <begin position="478"/>
        <end position="509"/>
    </location>
</feature>
<dbReference type="SUPFAM" id="SSF51735">
    <property type="entry name" value="NAD(P)-binding Rossmann-fold domains"/>
    <property type="match status" value="1"/>
</dbReference>
<feature type="region of interest" description="Disordered" evidence="1">
    <location>
        <begin position="314"/>
        <end position="538"/>
    </location>
</feature>
<reference evidence="3 4" key="1">
    <citation type="journal article" date="2018" name="Plant J.">
        <title>Genome sequences of Chlorella sorokiniana UTEX 1602 and Micractinium conductrix SAG 241.80: implications to maltose excretion by a green alga.</title>
        <authorList>
            <person name="Arriola M.B."/>
            <person name="Velmurugan N."/>
            <person name="Zhang Y."/>
            <person name="Plunkett M.H."/>
            <person name="Hondzo H."/>
            <person name="Barney B.M."/>
        </authorList>
    </citation>
    <scope>NUCLEOTIDE SEQUENCE [LARGE SCALE GENOMIC DNA]</scope>
    <source>
        <strain evidence="3 4">SAG 241.80</strain>
    </source>
</reference>
<dbReference type="OrthoDB" id="514963at2759"/>
<feature type="compositionally biased region" description="Acidic residues" evidence="1">
    <location>
        <begin position="349"/>
        <end position="359"/>
    </location>
</feature>
<dbReference type="InterPro" id="IPR016040">
    <property type="entry name" value="NAD(P)-bd_dom"/>
</dbReference>
<dbReference type="AlphaFoldDB" id="A0A2P6VDH7"/>
<dbReference type="PANTHER" id="PTHR47711:SF2">
    <property type="entry name" value="PROTEIN PLASTID TRANSCRIPTIONALLY ACTIVE 16, CHLOROPLASTIC"/>
    <property type="match status" value="1"/>
</dbReference>
<dbReference type="STRING" id="554055.A0A2P6VDH7"/>
<feature type="compositionally biased region" description="Acidic residues" evidence="1">
    <location>
        <begin position="454"/>
        <end position="463"/>
    </location>
</feature>
<feature type="compositionally biased region" description="Low complexity" evidence="1">
    <location>
        <begin position="516"/>
        <end position="536"/>
    </location>
</feature>
<dbReference type="InterPro" id="IPR036291">
    <property type="entry name" value="NAD(P)-bd_dom_sf"/>
</dbReference>
<feature type="compositionally biased region" description="Acidic residues" evidence="1">
    <location>
        <begin position="418"/>
        <end position="428"/>
    </location>
</feature>
<name>A0A2P6VDH7_9CHLO</name>
<dbReference type="Gene3D" id="3.40.50.720">
    <property type="entry name" value="NAD(P)-binding Rossmann-like Domain"/>
    <property type="match status" value="1"/>
</dbReference>
<dbReference type="Proteomes" id="UP000239649">
    <property type="component" value="Unassembled WGS sequence"/>
</dbReference>
<dbReference type="EMBL" id="LHPF02000011">
    <property type="protein sequence ID" value="PSC72129.1"/>
    <property type="molecule type" value="Genomic_DNA"/>
</dbReference>
<feature type="compositionally biased region" description="Low complexity" evidence="1">
    <location>
        <begin position="429"/>
        <end position="439"/>
    </location>
</feature>
<comment type="caution">
    <text evidence="3">The sequence shown here is derived from an EMBL/GenBank/DDBJ whole genome shotgun (WGS) entry which is preliminary data.</text>
</comment>
<evidence type="ECO:0000313" key="4">
    <source>
        <dbReference type="Proteomes" id="UP000239649"/>
    </source>
</evidence>
<feature type="compositionally biased region" description="Gly residues" evidence="1">
    <location>
        <begin position="330"/>
        <end position="339"/>
    </location>
</feature>
<organism evidence="3 4">
    <name type="scientific">Micractinium conductrix</name>
    <dbReference type="NCBI Taxonomy" id="554055"/>
    <lineage>
        <taxon>Eukaryota</taxon>
        <taxon>Viridiplantae</taxon>
        <taxon>Chlorophyta</taxon>
        <taxon>core chlorophytes</taxon>
        <taxon>Trebouxiophyceae</taxon>
        <taxon>Chlorellales</taxon>
        <taxon>Chlorellaceae</taxon>
        <taxon>Chlorella clade</taxon>
        <taxon>Micractinium</taxon>
    </lineage>
</organism>
<protein>
    <submittedName>
        <fullName evidence="3">TIC chloroplastic</fullName>
    </submittedName>
</protein>
<sequence>MVAQCSAARAAPAPALGSRASTHRAVPAVARSASAATLPKPCNALRQIAARRSSSASGAAVAGRSGALRVAAKAGGEVLVVGSSGQTAARVVVNLLRAGFKVTAGVDTDPDEAREVVNFAKKLDLLAGSEAANLKLAEFNPLDGDSIATVLKRGARVVLVVGDQAGNRRPDLRIYDAVVDALLENAGRIAQLVLVTPQGGGGTQIFGRGGGGSGRLSPLEAKVAESGVGYLIVRAAPSDRVTDRYGEQANVVVAPAGELPSGLQASRAQVAAVVAKAMVQSSGNAVVEVGASPAAPAGSVAAQVAAALAGGVLAAEEEEEEEEAPASKQGGTGLFGGFGTRKIAKPAAVEEEEEEEEEAPAPAPKKGGFFTIGGTRKVSKPAPVEEEEEAVPAPAPAKKGGFFTIGGTRKISKPEPAPVEEEEEEEEAPAPAKKPAFAFGGFGTRKISKPEPAAVEEEEEEEAPAPKKAFAFGTSGSRRPAAAVAVAEPEARPAAPQRVVRGRAPVAAPAEEKPARAAPARQAAAEPAAAAAAPKKSGGFLGFLGISNETVYADEPPGLPA</sequence>
<accession>A0A2P6VDH7</accession>
<evidence type="ECO:0000256" key="1">
    <source>
        <dbReference type="SAM" id="MobiDB-lite"/>
    </source>
</evidence>
<proteinExistence type="predicted"/>
<evidence type="ECO:0000313" key="3">
    <source>
        <dbReference type="EMBL" id="PSC72129.1"/>
    </source>
</evidence>
<feature type="compositionally biased region" description="Acidic residues" evidence="1">
    <location>
        <begin position="315"/>
        <end position="324"/>
    </location>
</feature>
<evidence type="ECO:0000259" key="2">
    <source>
        <dbReference type="Pfam" id="PF13460"/>
    </source>
</evidence>
<feature type="domain" description="NAD(P)-binding" evidence="2">
    <location>
        <begin position="82"/>
        <end position="278"/>
    </location>
</feature>
<dbReference type="Pfam" id="PF13460">
    <property type="entry name" value="NAD_binding_10"/>
    <property type="match status" value="1"/>
</dbReference>
<keyword evidence="4" id="KW-1185">Reference proteome</keyword>
<dbReference type="PANTHER" id="PTHR47711">
    <property type="entry name" value="PROTEIN PLASTID TRANSCRIPTIONALLY ACTIVE 16, CHLOROPLASTIC"/>
    <property type="match status" value="1"/>
</dbReference>